<dbReference type="RefSeq" id="WP_089670052.1">
    <property type="nucleotide sequence ID" value="NZ_FOJA01000001.1"/>
</dbReference>
<dbReference type="Pfam" id="PF04784">
    <property type="entry name" value="DUF547"/>
    <property type="match status" value="1"/>
</dbReference>
<dbReference type="AlphaFoldDB" id="A0A1I0QNQ2"/>
<evidence type="ECO:0000313" key="3">
    <source>
        <dbReference type="Proteomes" id="UP000198518"/>
    </source>
</evidence>
<dbReference type="PANTHER" id="PTHR46361">
    <property type="entry name" value="ELECTRON CARRIER/ PROTEIN DISULFIDE OXIDOREDUCTASE"/>
    <property type="match status" value="1"/>
</dbReference>
<evidence type="ECO:0000259" key="1">
    <source>
        <dbReference type="Pfam" id="PF04784"/>
    </source>
</evidence>
<dbReference type="OrthoDB" id="201798at2157"/>
<sequence length="236" mass="25851">MFAPNARTTSPYDLVAAAQRLRHAAHHEREADALFDSLADVTDGVLGVLRDDQDAALAFWLNVHGALVDRGRSGDRARCEVAGETLTADDVKHGVLRANRWKYGFGYLPDPLPGDFLRRHRLRELDERVHFATLTARHVPGMAVTFTAANVDDELYSLTRRYLQEAAEYDPERGVVAVPRVCFWYRGDFGGASGVLSLLATHGVVPVDATPRLTYVAPAGSGDSVVPTERARGDAQ</sequence>
<reference evidence="2 3" key="1">
    <citation type="submission" date="2016-10" db="EMBL/GenBank/DDBJ databases">
        <authorList>
            <person name="de Groot N.N."/>
        </authorList>
    </citation>
    <scope>NUCLEOTIDE SEQUENCE [LARGE SCALE GENOMIC DNA]</scope>
    <source>
        <strain evidence="2 3">CGMCC 1.5337</strain>
    </source>
</reference>
<name>A0A1I0QNQ2_9EURY</name>
<dbReference type="InterPro" id="IPR006869">
    <property type="entry name" value="DUF547"/>
</dbReference>
<gene>
    <name evidence="2" type="ORF">SAMN04487945_2765</name>
</gene>
<accession>A0A1I0QNQ2</accession>
<keyword evidence="3" id="KW-1185">Reference proteome</keyword>
<dbReference type="Proteomes" id="UP000198518">
    <property type="component" value="Unassembled WGS sequence"/>
</dbReference>
<protein>
    <recommendedName>
        <fullName evidence="1">DUF547 domain-containing protein</fullName>
    </recommendedName>
</protein>
<feature type="domain" description="DUF547" evidence="1">
    <location>
        <begin position="53"/>
        <end position="163"/>
    </location>
</feature>
<dbReference type="STRING" id="355548.SAMN04487945_2765"/>
<organism evidence="2 3">
    <name type="scientific">Halobacterium jilantaiense</name>
    <dbReference type="NCBI Taxonomy" id="355548"/>
    <lineage>
        <taxon>Archaea</taxon>
        <taxon>Methanobacteriati</taxon>
        <taxon>Methanobacteriota</taxon>
        <taxon>Stenosarchaea group</taxon>
        <taxon>Halobacteria</taxon>
        <taxon>Halobacteriales</taxon>
        <taxon>Halobacteriaceae</taxon>
        <taxon>Halobacterium</taxon>
    </lineage>
</organism>
<dbReference type="PANTHER" id="PTHR46361:SF3">
    <property type="entry name" value="ELECTRON CARRIER_ PROTEIN DISULFIDE OXIDOREDUCTASE"/>
    <property type="match status" value="1"/>
</dbReference>
<evidence type="ECO:0000313" key="2">
    <source>
        <dbReference type="EMBL" id="SEW28707.1"/>
    </source>
</evidence>
<proteinExistence type="predicted"/>
<dbReference type="EMBL" id="FOJA01000001">
    <property type="protein sequence ID" value="SEW28707.1"/>
    <property type="molecule type" value="Genomic_DNA"/>
</dbReference>